<dbReference type="GO" id="GO:0016301">
    <property type="term" value="F:kinase activity"/>
    <property type="evidence" value="ECO:0007669"/>
    <property type="project" value="UniProtKB-KW"/>
</dbReference>
<name>A0A0J9X9D7_GEOCN</name>
<feature type="compositionally biased region" description="Low complexity" evidence="1">
    <location>
        <begin position="7"/>
        <end position="35"/>
    </location>
</feature>
<reference evidence="2" key="1">
    <citation type="submission" date="2014-03" db="EMBL/GenBank/DDBJ databases">
        <authorList>
            <person name="Casaregola S."/>
        </authorList>
    </citation>
    <scope>NUCLEOTIDE SEQUENCE [LARGE SCALE GENOMIC DNA]</scope>
    <source>
        <strain evidence="2">CLIB 918</strain>
    </source>
</reference>
<dbReference type="EMBL" id="CCBN010000006">
    <property type="protein sequence ID" value="CDO54077.1"/>
    <property type="molecule type" value="Genomic_DNA"/>
</dbReference>
<dbReference type="GO" id="GO:0005634">
    <property type="term" value="C:nucleus"/>
    <property type="evidence" value="ECO:0007669"/>
    <property type="project" value="TreeGrafter"/>
</dbReference>
<comment type="caution">
    <text evidence="2">The sequence shown here is derived from an EMBL/GenBank/DDBJ whole genome shotgun (WGS) entry which is preliminary data.</text>
</comment>
<feature type="region of interest" description="Disordered" evidence="1">
    <location>
        <begin position="1"/>
        <end position="37"/>
    </location>
</feature>
<dbReference type="OrthoDB" id="337735at2759"/>
<keyword evidence="2" id="KW-0808">Transferase</keyword>
<dbReference type="InterPro" id="IPR013922">
    <property type="entry name" value="Cyclin_PHO80-like"/>
</dbReference>
<feature type="compositionally biased region" description="Acidic residues" evidence="1">
    <location>
        <begin position="324"/>
        <end position="336"/>
    </location>
</feature>
<dbReference type="Gene3D" id="1.10.472.10">
    <property type="entry name" value="Cyclin-like"/>
    <property type="match status" value="1"/>
</dbReference>
<dbReference type="STRING" id="1173061.A0A0J9X9D7"/>
<evidence type="ECO:0000256" key="1">
    <source>
        <dbReference type="SAM" id="MobiDB-lite"/>
    </source>
</evidence>
<dbReference type="AlphaFoldDB" id="A0A0J9X9D7"/>
<keyword evidence="3" id="KW-1185">Reference proteome</keyword>
<sequence>MHIQQEPSQQHHSSKSHPPSSSAPTSTPSASSSTTGGRKLLSRNYFDATTGDIILLVSSMLQELVNLNDALPLDTSKLTRFHSRSPPGISIKDYLIRITKFCSLEKSILLAIIYYIDLLCTTYKIFNINSLTVHRFLITAAMVASKGLCDTFCTNTHYAKVGGISKIELNSLEVEFLIRVDYRIVPEVERLNQYFERMVTRMSSKYALEPKKPAVTKAPIPIPPGNPLQESSGLMLPTEIAQREGRTNTTSPLKRHSSFDDANGRASNSKQRPHSFVVREHAAANSSSTTHVNIPGPVSTGPSVSAPALAVAAAAAAAGHSSEDSDDYISSDDEPV</sequence>
<protein>
    <submittedName>
        <fullName evidence="2">Similar to Saccharomyces cerevisiae YOL001W PHO80 Cyclin, interacts with cyclin-dependent kinase Pho85p</fullName>
    </submittedName>
</protein>
<dbReference type="PANTHER" id="PTHR15615">
    <property type="match status" value="1"/>
</dbReference>
<evidence type="ECO:0000313" key="3">
    <source>
        <dbReference type="Proteomes" id="UP000242525"/>
    </source>
</evidence>
<dbReference type="CDD" id="cd20558">
    <property type="entry name" value="CYCLIN_ScPCL7-like"/>
    <property type="match status" value="1"/>
</dbReference>
<dbReference type="Proteomes" id="UP000242525">
    <property type="component" value="Unassembled WGS sequence"/>
</dbReference>
<evidence type="ECO:0000313" key="2">
    <source>
        <dbReference type="EMBL" id="CDO54077.1"/>
    </source>
</evidence>
<proteinExistence type="predicted"/>
<dbReference type="Pfam" id="PF08613">
    <property type="entry name" value="Cyclin"/>
    <property type="match status" value="1"/>
</dbReference>
<organism evidence="2 3">
    <name type="scientific">Geotrichum candidum</name>
    <name type="common">Oospora lactis</name>
    <name type="synonym">Dipodascus geotrichum</name>
    <dbReference type="NCBI Taxonomy" id="1173061"/>
    <lineage>
        <taxon>Eukaryota</taxon>
        <taxon>Fungi</taxon>
        <taxon>Dikarya</taxon>
        <taxon>Ascomycota</taxon>
        <taxon>Saccharomycotina</taxon>
        <taxon>Dipodascomycetes</taxon>
        <taxon>Dipodascales</taxon>
        <taxon>Dipodascaceae</taxon>
        <taxon>Geotrichum</taxon>
    </lineage>
</organism>
<dbReference type="PANTHER" id="PTHR15615:SF117">
    <property type="entry name" value="PHO85 CYCLIN PHO80"/>
    <property type="match status" value="1"/>
</dbReference>
<feature type="compositionally biased region" description="Low complexity" evidence="1">
    <location>
        <begin position="302"/>
        <end position="318"/>
    </location>
</feature>
<feature type="region of interest" description="Disordered" evidence="1">
    <location>
        <begin position="243"/>
        <end position="336"/>
    </location>
</feature>
<dbReference type="GO" id="GO:0000307">
    <property type="term" value="C:cyclin-dependent protein kinase holoenzyme complex"/>
    <property type="evidence" value="ECO:0007669"/>
    <property type="project" value="TreeGrafter"/>
</dbReference>
<dbReference type="SUPFAM" id="SSF47954">
    <property type="entry name" value="Cyclin-like"/>
    <property type="match status" value="1"/>
</dbReference>
<keyword evidence="2" id="KW-0418">Kinase</keyword>
<accession>A0A0J9X9D7</accession>
<dbReference type="InterPro" id="IPR036915">
    <property type="entry name" value="Cyclin-like_sf"/>
</dbReference>
<dbReference type="GO" id="GO:0019901">
    <property type="term" value="F:protein kinase binding"/>
    <property type="evidence" value="ECO:0007669"/>
    <property type="project" value="InterPro"/>
</dbReference>
<gene>
    <name evidence="2" type="ORF">BN980_GECA06s04344g</name>
</gene>
<dbReference type="GO" id="GO:0016538">
    <property type="term" value="F:cyclin-dependent protein serine/threonine kinase regulator activity"/>
    <property type="evidence" value="ECO:0007669"/>
    <property type="project" value="TreeGrafter"/>
</dbReference>